<keyword evidence="7" id="KW-0539">Nucleus</keyword>
<dbReference type="Gene3D" id="6.10.140.1350">
    <property type="match status" value="1"/>
</dbReference>
<evidence type="ECO:0000313" key="10">
    <source>
        <dbReference type="Proteomes" id="UP001476247"/>
    </source>
</evidence>
<organism evidence="9 10">
    <name type="scientific">Helicostylum pulchrum</name>
    <dbReference type="NCBI Taxonomy" id="562976"/>
    <lineage>
        <taxon>Eukaryota</taxon>
        <taxon>Fungi</taxon>
        <taxon>Fungi incertae sedis</taxon>
        <taxon>Mucoromycota</taxon>
        <taxon>Mucoromycotina</taxon>
        <taxon>Mucoromycetes</taxon>
        <taxon>Mucorales</taxon>
        <taxon>Mucorineae</taxon>
        <taxon>Mucoraceae</taxon>
        <taxon>Helicostylum</taxon>
    </lineage>
</organism>
<feature type="compositionally biased region" description="Low complexity" evidence="8">
    <location>
        <begin position="357"/>
        <end position="442"/>
    </location>
</feature>
<keyword evidence="2" id="KW-0813">Transport</keyword>
<feature type="region of interest" description="Disordered" evidence="8">
    <location>
        <begin position="1"/>
        <end position="210"/>
    </location>
</feature>
<keyword evidence="4" id="KW-0653">Protein transport</keyword>
<protein>
    <submittedName>
        <fullName evidence="9">Uncharacterized protein</fullName>
    </submittedName>
</protein>
<dbReference type="PANTHER" id="PTHR13437:SF2">
    <property type="entry name" value="NUCLEOPORIN P58_P45"/>
    <property type="match status" value="1"/>
</dbReference>
<keyword evidence="6" id="KW-0906">Nuclear pore complex</keyword>
<evidence type="ECO:0000256" key="2">
    <source>
        <dbReference type="ARBA" id="ARBA00022448"/>
    </source>
</evidence>
<keyword evidence="10" id="KW-1185">Reference proteome</keyword>
<comment type="caution">
    <text evidence="9">The sequence shown here is derived from an EMBL/GenBank/DDBJ whole genome shotgun (WGS) entry which is preliminary data.</text>
</comment>
<feature type="compositionally biased region" description="Polar residues" evidence="8">
    <location>
        <begin position="470"/>
        <end position="479"/>
    </location>
</feature>
<evidence type="ECO:0000256" key="1">
    <source>
        <dbReference type="ARBA" id="ARBA00004567"/>
    </source>
</evidence>
<dbReference type="EMBL" id="BAABUJ010000011">
    <property type="protein sequence ID" value="GAA5799030.1"/>
    <property type="molecule type" value="Genomic_DNA"/>
</dbReference>
<keyword evidence="3" id="KW-0509">mRNA transport</keyword>
<evidence type="ECO:0000256" key="4">
    <source>
        <dbReference type="ARBA" id="ARBA00022927"/>
    </source>
</evidence>
<evidence type="ECO:0000256" key="6">
    <source>
        <dbReference type="ARBA" id="ARBA00023132"/>
    </source>
</evidence>
<feature type="compositionally biased region" description="Low complexity" evidence="8">
    <location>
        <begin position="192"/>
        <end position="210"/>
    </location>
</feature>
<gene>
    <name evidence="9" type="ORF">HPULCUR_004439</name>
</gene>
<keyword evidence="5" id="KW-0811">Translocation</keyword>
<feature type="compositionally biased region" description="Low complexity" evidence="8">
    <location>
        <begin position="262"/>
        <end position="299"/>
    </location>
</feature>
<name>A0ABP9XXB7_9FUNG</name>
<evidence type="ECO:0000256" key="5">
    <source>
        <dbReference type="ARBA" id="ARBA00023010"/>
    </source>
</evidence>
<evidence type="ECO:0000256" key="8">
    <source>
        <dbReference type="SAM" id="MobiDB-lite"/>
    </source>
</evidence>
<feature type="compositionally biased region" description="Low complexity" evidence="8">
    <location>
        <begin position="35"/>
        <end position="46"/>
    </location>
</feature>
<evidence type="ECO:0000256" key="3">
    <source>
        <dbReference type="ARBA" id="ARBA00022816"/>
    </source>
</evidence>
<sequence length="738" mass="76019">MSNKKFSRSKKSDGGNVPNFVFNFSGSQPGSPLASPGGFSSTPGSPAQAGTNFGSNTSQSLSFGDSAATSTPTNSFNFNSPSAAASSPFNTKRGQSEVDLSAPERNPIRRAASDSAFGSPTGQSFTFGSNAAPSGLTSQLSFGSTGSQSSNISFSTPATTTPNISSAPSGISFGTPAVGTSAPTPSGISFGSPAASATNTSSAPSGISFGTPTTTAATTAATSTNTINVPASTSTTGFSFGSIATTGTSSVPATAPSSAFTFGTPSSKPATSTATSSFGFGASTITPSTTTANPTTTTAEKPSTSAPTSGFSFGSTPAIITSTPAASSPGLSFGKPADTTKSATTFTPTLSFSLPSTSAAPFTTTTTTSTADKPATSTPAPSTSSLSFSTPKTTSAATSTPTLSFNAPSTSAPSTPAASTSTSTTTTTSSASTAAPSAPTSSLFSLGTVTSDKDGKKAGAVTSAPLSFGSGATSTTTPALTIPAADPNKPNAFSFSKILEDLRRVEAQPPNQMYASLITPALAALQHNQIVSHTSFRIDNILPSTRFSELPEQAQKELDELEKYVRLEGQRCEYIGNQKVPKHLEVMEKSSKDTEALSQQLEALTCTLKIQMESIVSFYEGVKTQTRHANEGCAVIEACKHPGDNARWLFGHSEDDDYFSVLAKQLHRRLEEYKKCIWEIERTAQSWIHNRVQSPQDVADIMRAQNQAFLALSNKVAALHESVSVEMNYYNEYLRMCS</sequence>
<proteinExistence type="predicted"/>
<feature type="compositionally biased region" description="Polar residues" evidence="8">
    <location>
        <begin position="116"/>
        <end position="169"/>
    </location>
</feature>
<feature type="compositionally biased region" description="Polar residues" evidence="8">
    <location>
        <begin position="48"/>
        <end position="63"/>
    </location>
</feature>
<feature type="region of interest" description="Disordered" evidence="8">
    <location>
        <begin position="357"/>
        <end position="486"/>
    </location>
</feature>
<evidence type="ECO:0000313" key="9">
    <source>
        <dbReference type="EMBL" id="GAA5799030.1"/>
    </source>
</evidence>
<evidence type="ECO:0000256" key="7">
    <source>
        <dbReference type="ARBA" id="ARBA00023242"/>
    </source>
</evidence>
<dbReference type="InterPro" id="IPR024882">
    <property type="entry name" value="NUP58/p45/49"/>
</dbReference>
<feature type="compositionally biased region" description="Low complexity" evidence="8">
    <location>
        <begin position="68"/>
        <end position="91"/>
    </location>
</feature>
<feature type="region of interest" description="Disordered" evidence="8">
    <location>
        <begin position="262"/>
        <end position="317"/>
    </location>
</feature>
<reference evidence="9 10" key="1">
    <citation type="submission" date="2024-04" db="EMBL/GenBank/DDBJ databases">
        <title>genome sequences of Mucor flavus KT1a and Helicostylum pulchrum KT1b strains isolation_sourced from the surface of a dry-aged beef.</title>
        <authorList>
            <person name="Toyotome T."/>
            <person name="Hosono M."/>
            <person name="Torimaru M."/>
            <person name="Fukuda K."/>
            <person name="Mikami N."/>
        </authorList>
    </citation>
    <scope>NUCLEOTIDE SEQUENCE [LARGE SCALE GENOMIC DNA]</scope>
    <source>
        <strain evidence="9 10">KT1b</strain>
    </source>
</reference>
<dbReference type="PANTHER" id="PTHR13437">
    <property type="entry name" value="NUCLEOPORIN P58/P45 NUCLEOPORIN-LIKE PROTEIN 1"/>
    <property type="match status" value="1"/>
</dbReference>
<feature type="compositionally biased region" description="Polar residues" evidence="8">
    <location>
        <begin position="300"/>
        <end position="317"/>
    </location>
</feature>
<accession>A0ABP9XXB7</accession>
<comment type="subcellular location">
    <subcellularLocation>
        <location evidence="1">Nucleus</location>
        <location evidence="1">Nuclear pore complex</location>
    </subcellularLocation>
</comment>
<dbReference type="Proteomes" id="UP001476247">
    <property type="component" value="Unassembled WGS sequence"/>
</dbReference>